<dbReference type="SUPFAM" id="SSF160964">
    <property type="entry name" value="MalF N-terminal region-like"/>
    <property type="match status" value="1"/>
</dbReference>
<dbReference type="InterPro" id="IPR035906">
    <property type="entry name" value="MetI-like_sf"/>
</dbReference>
<comment type="subcellular location">
    <subcellularLocation>
        <location evidence="1 9">Cell membrane</location>
        <topology evidence="1 9">Multi-pass membrane protein</topology>
    </subcellularLocation>
</comment>
<keyword evidence="6 9" id="KW-0812">Transmembrane</keyword>
<dbReference type="SUPFAM" id="SSF161098">
    <property type="entry name" value="MetI-like"/>
    <property type="match status" value="1"/>
</dbReference>
<evidence type="ECO:0000256" key="10">
    <source>
        <dbReference type="RuleBase" id="RU367050"/>
    </source>
</evidence>
<feature type="transmembrane region" description="Helical" evidence="9">
    <location>
        <begin position="402"/>
        <end position="422"/>
    </location>
</feature>
<feature type="transmembrane region" description="Helical" evidence="9">
    <location>
        <begin position="138"/>
        <end position="163"/>
    </location>
</feature>
<gene>
    <name evidence="12" type="ORF">DQX05_01885</name>
</gene>
<dbReference type="InterPro" id="IPR000515">
    <property type="entry name" value="MetI-like"/>
</dbReference>
<dbReference type="PANTHER" id="PTHR47314:SF1">
    <property type="entry name" value="MALTOSE_MALTODEXTRIN TRANSPORT SYSTEM PERMEASE PROTEIN MALF"/>
    <property type="match status" value="1"/>
</dbReference>
<sequence length="437" mass="49527">MNRHRGIAAVLSAVIMGAGQIYNRQLGKGLVLLAMYAGGLYFAFMNLGHALWGLTTLGERKQELKLVGKVYQRVAGDHSIFLLIEGLIIVFVVIVFIMLYIYNIRDAYRNGALREAGGRPHTFVQSLKHVFEKNFAQLILFPPLLFVFFFSVLPLIFNILIAFTNYSSPKNLPPANLVDWVGLSTFKDLFALSAWAKTFYGVFSWTVVWAILSTVTTFFGGFAVALLVQQPITRFKAMWRTLYMLPFAIPGFVSLLIMRNMFNAQFGPVNQYLRWLGLEGPNWLSDPVWAKATILLVNLWLGFPVSMLLIIGILTTIPRDLYEAAEVDGASPFQKFRKITFPSVMFSLAPILIGQFAGNFNNFNVIYLMTNGRPANSDYQFAGETDILITWLYNLSINNGKYNFAAVVSIIIFVILATISLWNFRRTRSFREEDVYR</sequence>
<evidence type="ECO:0000256" key="3">
    <source>
        <dbReference type="ARBA" id="ARBA00022448"/>
    </source>
</evidence>
<reference evidence="12 13" key="1">
    <citation type="submission" date="2018-09" db="EMBL/GenBank/DDBJ databases">
        <title>Paenibacillus SK2017-BO5.</title>
        <authorList>
            <person name="Piskunova J.V."/>
            <person name="Dubiley S.A."/>
            <person name="Severinov K.V."/>
        </authorList>
    </citation>
    <scope>NUCLEOTIDE SEQUENCE [LARGE SCALE GENOMIC DNA]</scope>
    <source>
        <strain evidence="12 13">BO5</strain>
    </source>
</reference>
<feature type="transmembrane region" description="Helical" evidence="9">
    <location>
        <begin position="292"/>
        <end position="318"/>
    </location>
</feature>
<dbReference type="GO" id="GO:0042956">
    <property type="term" value="P:maltodextrin transmembrane transport"/>
    <property type="evidence" value="ECO:0007669"/>
    <property type="project" value="TreeGrafter"/>
</dbReference>
<name>A0A3A3GQX6_PANTH</name>
<keyword evidence="7 9" id="KW-1133">Transmembrane helix</keyword>
<dbReference type="CDD" id="cd06261">
    <property type="entry name" value="TM_PBP2"/>
    <property type="match status" value="1"/>
</dbReference>
<comment type="caution">
    <text evidence="12">The sequence shown here is derived from an EMBL/GenBank/DDBJ whole genome shotgun (WGS) entry which is preliminary data.</text>
</comment>
<dbReference type="Proteomes" id="UP000266177">
    <property type="component" value="Unassembled WGS sequence"/>
</dbReference>
<dbReference type="GO" id="GO:1990060">
    <property type="term" value="C:maltose transport complex"/>
    <property type="evidence" value="ECO:0007669"/>
    <property type="project" value="TreeGrafter"/>
</dbReference>
<evidence type="ECO:0000256" key="2">
    <source>
        <dbReference type="ARBA" id="ARBA00009047"/>
    </source>
</evidence>
<dbReference type="AlphaFoldDB" id="A0A3A3GQX6"/>
<keyword evidence="5 10" id="KW-0762">Sugar transport</keyword>
<dbReference type="RefSeq" id="WP_119790373.1">
    <property type="nucleotide sequence ID" value="NZ_QYZD01000001.1"/>
</dbReference>
<feature type="transmembrane region" description="Helical" evidence="9">
    <location>
        <begin position="80"/>
        <end position="102"/>
    </location>
</feature>
<evidence type="ECO:0000256" key="4">
    <source>
        <dbReference type="ARBA" id="ARBA00022475"/>
    </source>
</evidence>
<feature type="transmembrane region" description="Helical" evidence="9">
    <location>
        <begin position="30"/>
        <end position="52"/>
    </location>
</feature>
<feature type="transmembrane region" description="Helical" evidence="9">
    <location>
        <begin position="240"/>
        <end position="258"/>
    </location>
</feature>
<dbReference type="PANTHER" id="PTHR47314">
    <property type="entry name" value="MALTOSE/MALTODEXTRIN TRANSPORT SYSTEM PERMEASE PROTEIN MALF"/>
    <property type="match status" value="1"/>
</dbReference>
<evidence type="ECO:0000256" key="9">
    <source>
        <dbReference type="RuleBase" id="RU363032"/>
    </source>
</evidence>
<keyword evidence="8 9" id="KW-0472">Membrane</keyword>
<protein>
    <recommendedName>
        <fullName evidence="10">Maltose/maltodextrin transport system permease protein</fullName>
    </recommendedName>
</protein>
<organism evidence="12 13">
    <name type="scientific">Paenibacillus thiaminolyticus</name>
    <name type="common">Bacillus thiaminolyticus</name>
    <dbReference type="NCBI Taxonomy" id="49283"/>
    <lineage>
        <taxon>Bacteria</taxon>
        <taxon>Bacillati</taxon>
        <taxon>Bacillota</taxon>
        <taxon>Bacilli</taxon>
        <taxon>Bacillales</taxon>
        <taxon>Paenibacillaceae</taxon>
        <taxon>Paenibacillus</taxon>
    </lineage>
</organism>
<evidence type="ECO:0000313" key="12">
    <source>
        <dbReference type="EMBL" id="RJG26802.1"/>
    </source>
</evidence>
<dbReference type="OrthoDB" id="9778687at2"/>
<keyword evidence="4 10" id="KW-1003">Cell membrane</keyword>
<dbReference type="Pfam" id="PF00528">
    <property type="entry name" value="BPD_transp_1"/>
    <property type="match status" value="1"/>
</dbReference>
<dbReference type="EMBL" id="QYZD01000001">
    <property type="protein sequence ID" value="RJG26802.1"/>
    <property type="molecule type" value="Genomic_DNA"/>
</dbReference>
<feature type="transmembrane region" description="Helical" evidence="9">
    <location>
        <begin position="339"/>
        <end position="358"/>
    </location>
</feature>
<evidence type="ECO:0000259" key="11">
    <source>
        <dbReference type="PROSITE" id="PS50928"/>
    </source>
</evidence>
<evidence type="ECO:0000256" key="1">
    <source>
        <dbReference type="ARBA" id="ARBA00004651"/>
    </source>
</evidence>
<accession>A0A3A3GQX6</accession>
<dbReference type="Gene3D" id="1.10.3720.10">
    <property type="entry name" value="MetI-like"/>
    <property type="match status" value="1"/>
</dbReference>
<comment type="function">
    <text evidence="10">Part of the ABC transporter complex MalEFGK involved in maltose/maltodextrin import. Probably responsible for the translocation of the substrate across the membrane.</text>
</comment>
<keyword evidence="3 9" id="KW-0813">Transport</keyword>
<evidence type="ECO:0000313" key="13">
    <source>
        <dbReference type="Proteomes" id="UP000266177"/>
    </source>
</evidence>
<evidence type="ECO:0000256" key="5">
    <source>
        <dbReference type="ARBA" id="ARBA00022597"/>
    </source>
</evidence>
<proteinExistence type="inferred from homology"/>
<feature type="transmembrane region" description="Helical" evidence="9">
    <location>
        <begin position="202"/>
        <end position="228"/>
    </location>
</feature>
<dbReference type="PROSITE" id="PS50928">
    <property type="entry name" value="ABC_TM1"/>
    <property type="match status" value="1"/>
</dbReference>
<evidence type="ECO:0000256" key="6">
    <source>
        <dbReference type="ARBA" id="ARBA00022692"/>
    </source>
</evidence>
<evidence type="ECO:0000256" key="8">
    <source>
        <dbReference type="ARBA" id="ARBA00023136"/>
    </source>
</evidence>
<evidence type="ECO:0000256" key="7">
    <source>
        <dbReference type="ARBA" id="ARBA00022989"/>
    </source>
</evidence>
<dbReference type="GO" id="GO:0015423">
    <property type="term" value="F:ABC-type maltose transporter activity"/>
    <property type="evidence" value="ECO:0007669"/>
    <property type="project" value="TreeGrafter"/>
</dbReference>
<comment type="similarity">
    <text evidence="2 10">Belongs to the binding-protein-dependent transport system permease family. MalFG subfamily.</text>
</comment>
<feature type="domain" description="ABC transmembrane type-1" evidence="11">
    <location>
        <begin position="203"/>
        <end position="423"/>
    </location>
</feature>